<feature type="binding site" evidence="4">
    <location>
        <position position="122"/>
    </location>
    <ligand>
        <name>substrate</name>
    </ligand>
</feature>
<dbReference type="Gene3D" id="3.30.70.580">
    <property type="entry name" value="Pseudouridine synthase I, catalytic domain, N-terminal subdomain"/>
    <property type="match status" value="1"/>
</dbReference>
<keyword evidence="3 4" id="KW-0413">Isomerase</keyword>
<evidence type="ECO:0000256" key="5">
    <source>
        <dbReference type="RuleBase" id="RU003792"/>
    </source>
</evidence>
<evidence type="ECO:0000256" key="3">
    <source>
        <dbReference type="ARBA" id="ARBA00023235"/>
    </source>
</evidence>
<dbReference type="RefSeq" id="WP_386808677.1">
    <property type="nucleotide sequence ID" value="NZ_JBHTMV010000003.1"/>
</dbReference>
<dbReference type="PIRSF" id="PIRSF001430">
    <property type="entry name" value="tRNA_psdUrid_synth"/>
    <property type="match status" value="1"/>
</dbReference>
<comment type="function">
    <text evidence="4">Formation of pseudouridine at positions 38, 39 and 40 in the anticodon stem and loop of transfer RNAs.</text>
</comment>
<comment type="subunit">
    <text evidence="4">Homodimer.</text>
</comment>
<dbReference type="CDD" id="cd02570">
    <property type="entry name" value="PseudoU_synth_EcTruA"/>
    <property type="match status" value="1"/>
</dbReference>
<gene>
    <name evidence="4 7" type="primary">truA</name>
    <name evidence="7" type="ORF">ACFQ5N_06485</name>
</gene>
<dbReference type="Pfam" id="PF01416">
    <property type="entry name" value="PseudoU_synth_1"/>
    <property type="match status" value="1"/>
</dbReference>
<protein>
    <recommendedName>
        <fullName evidence="4">tRNA pseudouridine synthase A</fullName>
        <ecNumber evidence="4">5.4.99.12</ecNumber>
    </recommendedName>
    <alternativeName>
        <fullName evidence="4">tRNA pseudouridine(38-40) synthase</fullName>
    </alternativeName>
    <alternativeName>
        <fullName evidence="4">tRNA pseudouridylate synthase I</fullName>
    </alternativeName>
    <alternativeName>
        <fullName evidence="4">tRNA-uridine isomerase I</fullName>
    </alternativeName>
</protein>
<reference evidence="8" key="1">
    <citation type="journal article" date="2019" name="Int. J. Syst. Evol. Microbiol.">
        <title>The Global Catalogue of Microorganisms (GCM) 10K type strain sequencing project: providing services to taxonomists for standard genome sequencing and annotation.</title>
        <authorList>
            <consortium name="The Broad Institute Genomics Platform"/>
            <consortium name="The Broad Institute Genome Sequencing Center for Infectious Disease"/>
            <person name="Wu L."/>
            <person name="Ma J."/>
        </authorList>
    </citation>
    <scope>NUCLEOTIDE SEQUENCE [LARGE SCALE GENOMIC DNA]</scope>
    <source>
        <strain evidence="8">CCUG 62221</strain>
    </source>
</reference>
<feature type="domain" description="Pseudouridine synthase I TruA alpha/beta" evidence="6">
    <location>
        <begin position="162"/>
        <end position="256"/>
    </location>
</feature>
<evidence type="ECO:0000313" key="8">
    <source>
        <dbReference type="Proteomes" id="UP001597241"/>
    </source>
</evidence>
<dbReference type="SUPFAM" id="SSF55120">
    <property type="entry name" value="Pseudouridine synthase"/>
    <property type="match status" value="1"/>
</dbReference>
<proteinExistence type="inferred from homology"/>
<dbReference type="EMBL" id="JBHTMV010000003">
    <property type="protein sequence ID" value="MFD1293478.1"/>
    <property type="molecule type" value="Genomic_DNA"/>
</dbReference>
<evidence type="ECO:0000313" key="7">
    <source>
        <dbReference type="EMBL" id="MFD1293478.1"/>
    </source>
</evidence>
<dbReference type="InterPro" id="IPR020095">
    <property type="entry name" value="PsdUridine_synth_TruA_C"/>
</dbReference>
<dbReference type="GO" id="GO:0160147">
    <property type="term" value="F:tRNA pseudouridine(38-40) synthase activity"/>
    <property type="evidence" value="ECO:0007669"/>
    <property type="project" value="UniProtKB-EC"/>
</dbReference>
<evidence type="ECO:0000256" key="4">
    <source>
        <dbReference type="HAMAP-Rule" id="MF_00171"/>
    </source>
</evidence>
<dbReference type="PANTHER" id="PTHR11142:SF0">
    <property type="entry name" value="TRNA PSEUDOURIDINE SYNTHASE-LIKE 1"/>
    <property type="match status" value="1"/>
</dbReference>
<dbReference type="NCBIfam" id="TIGR00071">
    <property type="entry name" value="hisT_truA"/>
    <property type="match status" value="1"/>
</dbReference>
<name>A0ABW3WMV6_9FLAO</name>
<sequence>MPYICGVTNLAFQLRYFLEIAYKGTNYHGWQLQPNVVTVQELVNEAISTIVRLPINVVGAGRTDSGVHAAQIFAHFDVDEALDLTQFSYKVNALLPADIVVSNCVKTVIDAHARFTALSRSYEYHVYLGRNPFAIETAWQLNNKKLNVSKMNEAAQFLLTYTNFKCFSRSNTNVHTYNCDVSKAVWKQDGKSLVFHITANRFLRNMVRAIVGTLVDVGDGKTSLEEFKQIIESKNRCNAGTSAPAQGLFLTEVTYPKTIFIHE</sequence>
<feature type="active site" description="Nucleophile" evidence="4">
    <location>
        <position position="64"/>
    </location>
</feature>
<comment type="catalytic activity">
    <reaction evidence="4 5">
        <text>uridine(38/39/40) in tRNA = pseudouridine(38/39/40) in tRNA</text>
        <dbReference type="Rhea" id="RHEA:22376"/>
        <dbReference type="Rhea" id="RHEA-COMP:10085"/>
        <dbReference type="Rhea" id="RHEA-COMP:10087"/>
        <dbReference type="ChEBI" id="CHEBI:65314"/>
        <dbReference type="ChEBI" id="CHEBI:65315"/>
        <dbReference type="EC" id="5.4.99.12"/>
    </reaction>
</comment>
<dbReference type="Gene3D" id="3.30.70.660">
    <property type="entry name" value="Pseudouridine synthase I, catalytic domain, C-terminal subdomain"/>
    <property type="match status" value="1"/>
</dbReference>
<accession>A0ABW3WMV6</accession>
<dbReference type="PANTHER" id="PTHR11142">
    <property type="entry name" value="PSEUDOURIDYLATE SYNTHASE"/>
    <property type="match status" value="1"/>
</dbReference>
<dbReference type="HAMAP" id="MF_00171">
    <property type="entry name" value="TruA"/>
    <property type="match status" value="1"/>
</dbReference>
<evidence type="ECO:0000256" key="2">
    <source>
        <dbReference type="ARBA" id="ARBA00022694"/>
    </source>
</evidence>
<dbReference type="InterPro" id="IPR020094">
    <property type="entry name" value="TruA/RsuA/RluB/E/F_N"/>
</dbReference>
<comment type="similarity">
    <text evidence="1 4 5">Belongs to the tRNA pseudouridine synthase TruA family.</text>
</comment>
<evidence type="ECO:0000259" key="6">
    <source>
        <dbReference type="Pfam" id="PF01416"/>
    </source>
</evidence>
<organism evidence="7 8">
    <name type="scientific">Lutibacter holmesii</name>
    <dbReference type="NCBI Taxonomy" id="1137985"/>
    <lineage>
        <taxon>Bacteria</taxon>
        <taxon>Pseudomonadati</taxon>
        <taxon>Bacteroidota</taxon>
        <taxon>Flavobacteriia</taxon>
        <taxon>Flavobacteriales</taxon>
        <taxon>Flavobacteriaceae</taxon>
        <taxon>Lutibacter</taxon>
    </lineage>
</organism>
<evidence type="ECO:0000256" key="1">
    <source>
        <dbReference type="ARBA" id="ARBA00009375"/>
    </source>
</evidence>
<dbReference type="InterPro" id="IPR020103">
    <property type="entry name" value="PsdUridine_synth_cat_dom_sf"/>
</dbReference>
<comment type="caution">
    <text evidence="7">The sequence shown here is derived from an EMBL/GenBank/DDBJ whole genome shotgun (WGS) entry which is preliminary data.</text>
</comment>
<comment type="caution">
    <text evidence="4">Lacks conserved residue(s) required for the propagation of feature annotation.</text>
</comment>
<dbReference type="EC" id="5.4.99.12" evidence="4"/>
<dbReference type="Proteomes" id="UP001597241">
    <property type="component" value="Unassembled WGS sequence"/>
</dbReference>
<keyword evidence="8" id="KW-1185">Reference proteome</keyword>
<dbReference type="InterPro" id="IPR001406">
    <property type="entry name" value="PsdUridine_synth_TruA"/>
</dbReference>
<keyword evidence="2 4" id="KW-0819">tRNA processing</keyword>
<dbReference type="InterPro" id="IPR020097">
    <property type="entry name" value="PsdUridine_synth_TruA_a/b_dom"/>
</dbReference>